<evidence type="ECO:0000313" key="2">
    <source>
        <dbReference type="EMBL" id="XBL13701.1"/>
    </source>
</evidence>
<keyword evidence="3" id="KW-1185">Reference proteome</keyword>
<dbReference type="RefSeq" id="WP_308992902.1">
    <property type="nucleotide sequence ID" value="NZ_CP155618.1"/>
</dbReference>
<keyword evidence="1" id="KW-0472">Membrane</keyword>
<dbReference type="AlphaFoldDB" id="A0AAU7EFQ3"/>
<name>A0AAU7EFQ3_9FLAO</name>
<organism evidence="2 3">
    <name type="scientific">Mariniflexile litorale</name>
    <dbReference type="NCBI Taxonomy" id="3045158"/>
    <lineage>
        <taxon>Bacteria</taxon>
        <taxon>Pseudomonadati</taxon>
        <taxon>Bacteroidota</taxon>
        <taxon>Flavobacteriia</taxon>
        <taxon>Flavobacteriales</taxon>
        <taxon>Flavobacteriaceae</taxon>
        <taxon>Mariniflexile</taxon>
    </lineage>
</organism>
<dbReference type="Proteomes" id="UP001224325">
    <property type="component" value="Chromosome"/>
</dbReference>
<protein>
    <recommendedName>
        <fullName evidence="4">Immunity protein 17</fullName>
    </recommendedName>
</protein>
<sequence length="74" mass="8771">MEKIWIILIVISLFAIITFLYWKLTNGYAEKEYGKKMFKQWGTRTFYWTGALFTSGGITVFVIYLLKWGNVLTF</sequence>
<evidence type="ECO:0000256" key="1">
    <source>
        <dbReference type="SAM" id="Phobius"/>
    </source>
</evidence>
<proteinExistence type="predicted"/>
<evidence type="ECO:0000313" key="3">
    <source>
        <dbReference type="Proteomes" id="UP001224325"/>
    </source>
</evidence>
<accession>A0AAU7EFQ3</accession>
<keyword evidence="1" id="KW-0812">Transmembrane</keyword>
<evidence type="ECO:0008006" key="4">
    <source>
        <dbReference type="Google" id="ProtNLM"/>
    </source>
</evidence>
<keyword evidence="1" id="KW-1133">Transmembrane helix</keyword>
<dbReference type="KEGG" id="mlil:QLS71_015425"/>
<dbReference type="EMBL" id="CP155618">
    <property type="protein sequence ID" value="XBL13701.1"/>
    <property type="molecule type" value="Genomic_DNA"/>
</dbReference>
<feature type="transmembrane region" description="Helical" evidence="1">
    <location>
        <begin position="6"/>
        <end position="24"/>
    </location>
</feature>
<feature type="transmembrane region" description="Helical" evidence="1">
    <location>
        <begin position="45"/>
        <end position="66"/>
    </location>
</feature>
<gene>
    <name evidence="2" type="ORF">QLS71_015425</name>
</gene>
<reference evidence="2" key="1">
    <citation type="submission" date="2024-04" db="EMBL/GenBank/DDBJ databases">
        <title>Mariniflexile litorale, isolated from the shallow sediments of the Sea of Japan.</title>
        <authorList>
            <person name="Romanenko L."/>
            <person name="Isaeva M."/>
        </authorList>
    </citation>
    <scope>NUCLEOTIDE SEQUENCE [LARGE SCALE GENOMIC DNA]</scope>
    <source>
        <strain evidence="2">KMM 9835</strain>
    </source>
</reference>